<dbReference type="Gene3D" id="1.10.287.130">
    <property type="match status" value="1"/>
</dbReference>
<dbReference type="SUPFAM" id="SSF55874">
    <property type="entry name" value="ATPase domain of HSP90 chaperone/DNA topoisomerase II/histidine kinase"/>
    <property type="match status" value="1"/>
</dbReference>
<evidence type="ECO:0000313" key="12">
    <source>
        <dbReference type="EMBL" id="OPX45121.1"/>
    </source>
</evidence>
<evidence type="ECO:0000256" key="6">
    <source>
        <dbReference type="ARBA" id="ARBA00022777"/>
    </source>
</evidence>
<dbReference type="SUPFAM" id="SSF47384">
    <property type="entry name" value="Homodimeric domain of signal transducing histidine kinase"/>
    <property type="match status" value="1"/>
</dbReference>
<dbReference type="Gene3D" id="3.30.565.10">
    <property type="entry name" value="Histidine kinase-like ATPase, C-terminal domain"/>
    <property type="match status" value="1"/>
</dbReference>
<keyword evidence="13" id="KW-1185">Reference proteome</keyword>
<keyword evidence="9" id="KW-0812">Transmembrane</keyword>
<dbReference type="EC" id="2.7.13.3" evidence="3"/>
<dbReference type="InterPro" id="IPR050736">
    <property type="entry name" value="Sensor_HK_Regulatory"/>
</dbReference>
<dbReference type="PROSITE" id="PS50109">
    <property type="entry name" value="HIS_KIN"/>
    <property type="match status" value="1"/>
</dbReference>
<feature type="transmembrane region" description="Helical" evidence="9">
    <location>
        <begin position="12"/>
        <end position="35"/>
    </location>
</feature>
<evidence type="ECO:0000259" key="11">
    <source>
        <dbReference type="PROSITE" id="PS50885"/>
    </source>
</evidence>
<evidence type="ECO:0000256" key="3">
    <source>
        <dbReference type="ARBA" id="ARBA00012438"/>
    </source>
</evidence>
<dbReference type="Pfam" id="PF00512">
    <property type="entry name" value="HisKA"/>
    <property type="match status" value="1"/>
</dbReference>
<dbReference type="AlphaFoldDB" id="A0A1V4SPC8"/>
<organism evidence="12 13">
    <name type="scientific">Ruminiclostridium hungatei</name>
    <name type="common">Clostridium hungatei</name>
    <dbReference type="NCBI Taxonomy" id="48256"/>
    <lineage>
        <taxon>Bacteria</taxon>
        <taxon>Bacillati</taxon>
        <taxon>Bacillota</taxon>
        <taxon>Clostridia</taxon>
        <taxon>Eubacteriales</taxon>
        <taxon>Oscillospiraceae</taxon>
        <taxon>Ruminiclostridium</taxon>
    </lineage>
</organism>
<keyword evidence="8 9" id="KW-0472">Membrane</keyword>
<dbReference type="CDD" id="cd00075">
    <property type="entry name" value="HATPase"/>
    <property type="match status" value="1"/>
</dbReference>
<dbReference type="PROSITE" id="PS50885">
    <property type="entry name" value="HAMP"/>
    <property type="match status" value="1"/>
</dbReference>
<dbReference type="FunFam" id="1.10.287.130:FF:000001">
    <property type="entry name" value="Two-component sensor histidine kinase"/>
    <property type="match status" value="1"/>
</dbReference>
<evidence type="ECO:0000313" key="13">
    <source>
        <dbReference type="Proteomes" id="UP000191554"/>
    </source>
</evidence>
<feature type="domain" description="HAMP" evidence="11">
    <location>
        <begin position="91"/>
        <end position="132"/>
    </location>
</feature>
<evidence type="ECO:0000259" key="10">
    <source>
        <dbReference type="PROSITE" id="PS50109"/>
    </source>
</evidence>
<dbReference type="GO" id="GO:0016020">
    <property type="term" value="C:membrane"/>
    <property type="evidence" value="ECO:0007669"/>
    <property type="project" value="UniProtKB-SubCell"/>
</dbReference>
<dbReference type="Pfam" id="PF02518">
    <property type="entry name" value="HATPase_c"/>
    <property type="match status" value="1"/>
</dbReference>
<evidence type="ECO:0000256" key="5">
    <source>
        <dbReference type="ARBA" id="ARBA00022679"/>
    </source>
</evidence>
<reference evidence="12 13" key="1">
    <citation type="submission" date="2017-03" db="EMBL/GenBank/DDBJ databases">
        <title>Genome sequence of Clostridium hungatei DSM 14427.</title>
        <authorList>
            <person name="Poehlein A."/>
            <person name="Daniel R."/>
        </authorList>
    </citation>
    <scope>NUCLEOTIDE SEQUENCE [LARGE SCALE GENOMIC DNA]</scope>
    <source>
        <strain evidence="12 13">DSM 14427</strain>
    </source>
</reference>
<dbReference type="InterPro" id="IPR003660">
    <property type="entry name" value="HAMP_dom"/>
</dbReference>
<dbReference type="SMART" id="SM00387">
    <property type="entry name" value="HATPase_c"/>
    <property type="match status" value="1"/>
</dbReference>
<comment type="caution">
    <text evidence="12">The sequence shown here is derived from an EMBL/GenBank/DDBJ whole genome shotgun (WGS) entry which is preliminary data.</text>
</comment>
<dbReference type="InterPro" id="IPR036890">
    <property type="entry name" value="HATPase_C_sf"/>
</dbReference>
<accession>A0A1V4SPC8</accession>
<evidence type="ECO:0000256" key="9">
    <source>
        <dbReference type="SAM" id="Phobius"/>
    </source>
</evidence>
<keyword evidence="7" id="KW-0902">Two-component regulatory system</keyword>
<evidence type="ECO:0000256" key="4">
    <source>
        <dbReference type="ARBA" id="ARBA00022553"/>
    </source>
</evidence>
<dbReference type="InterPro" id="IPR004358">
    <property type="entry name" value="Sig_transdc_His_kin-like_C"/>
</dbReference>
<dbReference type="InterPro" id="IPR005467">
    <property type="entry name" value="His_kinase_dom"/>
</dbReference>
<dbReference type="Proteomes" id="UP000191554">
    <property type="component" value="Unassembled WGS sequence"/>
</dbReference>
<evidence type="ECO:0000256" key="2">
    <source>
        <dbReference type="ARBA" id="ARBA00004370"/>
    </source>
</evidence>
<sequence length="353" mass="39932">MNKPNRWHMSFNIMIFALLYLGCITLGYVLSSLLFQLTGTPGKLLSYLIAVIIGLLLSISVARLFTIVFSRTKYGQEHNLRRHQFLDMTLEALNKISRGDFNISIAINENDPFSQVAESVNKMARELSGMEVQRQDFISNVSHEIQSPLTSISGFAALLKSDLLSSEQRLHYIEIIETESKRLSKLSDNLLKLSSLESENVPLVLRDFRLDKQLEHAILILEPQWIKKNIDLNADLEKISISADEDLLSQVWINLIHNAVKFTPENGSVKIRLFQNDSQIVCHITDNGAGISQEDQIHIFERFFKVDKARDRSLGGNGLGLSLSRKIVEIHGGQINFESELNKGTKFIVTLPK</sequence>
<dbReference type="CDD" id="cd06225">
    <property type="entry name" value="HAMP"/>
    <property type="match status" value="1"/>
</dbReference>
<keyword evidence="4" id="KW-0597">Phosphoprotein</keyword>
<dbReference type="EMBL" id="MZGX01000005">
    <property type="protein sequence ID" value="OPX45121.1"/>
    <property type="molecule type" value="Genomic_DNA"/>
</dbReference>
<dbReference type="STRING" id="48256.CLHUN_10080"/>
<dbReference type="FunFam" id="3.30.565.10:FF:000006">
    <property type="entry name" value="Sensor histidine kinase WalK"/>
    <property type="match status" value="1"/>
</dbReference>
<keyword evidence="6" id="KW-0418">Kinase</keyword>
<protein>
    <recommendedName>
        <fullName evidence="3">histidine kinase</fullName>
        <ecNumber evidence="3">2.7.13.3</ecNumber>
    </recommendedName>
</protein>
<dbReference type="Pfam" id="PF00672">
    <property type="entry name" value="HAMP"/>
    <property type="match status" value="1"/>
</dbReference>
<dbReference type="OrthoDB" id="9813151at2"/>
<feature type="domain" description="Histidine kinase" evidence="10">
    <location>
        <begin position="140"/>
        <end position="353"/>
    </location>
</feature>
<dbReference type="CDD" id="cd00082">
    <property type="entry name" value="HisKA"/>
    <property type="match status" value="1"/>
</dbReference>
<comment type="subcellular location">
    <subcellularLocation>
        <location evidence="2">Membrane</location>
    </subcellularLocation>
</comment>
<comment type="catalytic activity">
    <reaction evidence="1">
        <text>ATP + protein L-histidine = ADP + protein N-phospho-L-histidine.</text>
        <dbReference type="EC" id="2.7.13.3"/>
    </reaction>
</comment>
<evidence type="ECO:0000256" key="7">
    <source>
        <dbReference type="ARBA" id="ARBA00023012"/>
    </source>
</evidence>
<dbReference type="SMART" id="SM00388">
    <property type="entry name" value="HisKA"/>
    <property type="match status" value="1"/>
</dbReference>
<dbReference type="RefSeq" id="WP_080063463.1">
    <property type="nucleotide sequence ID" value="NZ_MZGX01000005.1"/>
</dbReference>
<dbReference type="InterPro" id="IPR003661">
    <property type="entry name" value="HisK_dim/P_dom"/>
</dbReference>
<evidence type="ECO:0000256" key="8">
    <source>
        <dbReference type="ARBA" id="ARBA00023136"/>
    </source>
</evidence>
<keyword evidence="5 12" id="KW-0808">Transferase</keyword>
<keyword evidence="9" id="KW-1133">Transmembrane helix</keyword>
<dbReference type="InterPro" id="IPR036097">
    <property type="entry name" value="HisK_dim/P_sf"/>
</dbReference>
<evidence type="ECO:0000256" key="1">
    <source>
        <dbReference type="ARBA" id="ARBA00000085"/>
    </source>
</evidence>
<proteinExistence type="predicted"/>
<dbReference type="InterPro" id="IPR003594">
    <property type="entry name" value="HATPase_dom"/>
</dbReference>
<dbReference type="PANTHER" id="PTHR43711">
    <property type="entry name" value="TWO-COMPONENT HISTIDINE KINASE"/>
    <property type="match status" value="1"/>
</dbReference>
<dbReference type="GO" id="GO:0000155">
    <property type="term" value="F:phosphorelay sensor kinase activity"/>
    <property type="evidence" value="ECO:0007669"/>
    <property type="project" value="InterPro"/>
</dbReference>
<gene>
    <name evidence="12" type="primary">phoR_2</name>
    <name evidence="12" type="ORF">CLHUN_10080</name>
</gene>
<dbReference type="PANTHER" id="PTHR43711:SF1">
    <property type="entry name" value="HISTIDINE KINASE 1"/>
    <property type="match status" value="1"/>
</dbReference>
<feature type="transmembrane region" description="Helical" evidence="9">
    <location>
        <begin position="47"/>
        <end position="69"/>
    </location>
</feature>
<dbReference type="PRINTS" id="PR00344">
    <property type="entry name" value="BCTRLSENSOR"/>
</dbReference>
<name>A0A1V4SPC8_RUMHU</name>